<evidence type="ECO:0000313" key="1">
    <source>
        <dbReference type="EMBL" id="CAB4052928.1"/>
    </source>
</evidence>
<protein>
    <submittedName>
        <fullName evidence="1">Uncharacterized protein</fullName>
    </submittedName>
</protein>
<reference evidence="1 2" key="1">
    <citation type="submission" date="2020-04" db="EMBL/GenBank/DDBJ databases">
        <authorList>
            <person name="De Canck E."/>
        </authorList>
    </citation>
    <scope>NUCLEOTIDE SEQUENCE [LARGE SCALE GENOMIC DNA]</scope>
    <source>
        <strain evidence="1 2">LMG 9964</strain>
    </source>
</reference>
<dbReference type="Proteomes" id="UP000494102">
    <property type="component" value="Unassembled WGS sequence"/>
</dbReference>
<gene>
    <name evidence="1" type="ORF">LMG9964_06619</name>
</gene>
<evidence type="ECO:0000313" key="2">
    <source>
        <dbReference type="Proteomes" id="UP000494102"/>
    </source>
</evidence>
<accession>A0A6J5KGJ8</accession>
<dbReference type="EMBL" id="CADILN010000021">
    <property type="protein sequence ID" value="CAB4052928.1"/>
    <property type="molecule type" value="Genomic_DNA"/>
</dbReference>
<organism evidence="1 2">
    <name type="scientific">Paraburkholderia phenoliruptrix</name>
    <dbReference type="NCBI Taxonomy" id="252970"/>
    <lineage>
        <taxon>Bacteria</taxon>
        <taxon>Pseudomonadati</taxon>
        <taxon>Pseudomonadota</taxon>
        <taxon>Betaproteobacteria</taxon>
        <taxon>Burkholderiales</taxon>
        <taxon>Burkholderiaceae</taxon>
        <taxon>Paraburkholderia</taxon>
    </lineage>
</organism>
<proteinExistence type="predicted"/>
<dbReference type="RefSeq" id="WP_167330906.1">
    <property type="nucleotide sequence ID" value="NZ_CADILN010000021.1"/>
</dbReference>
<dbReference type="GeneID" id="84319953"/>
<sequence>MILEHDHAHNQDPADEARLVEHLVKLNAPFVSYLFEVAHSVRLPAPNP</sequence>
<name>A0A6J5KGJ8_9BURK</name>
<dbReference type="AlphaFoldDB" id="A0A6J5KGJ8"/>